<feature type="transmembrane region" description="Helical" evidence="7">
    <location>
        <begin position="161"/>
        <end position="182"/>
    </location>
</feature>
<evidence type="ECO:0000256" key="5">
    <source>
        <dbReference type="ARBA" id="ARBA00022989"/>
    </source>
</evidence>
<evidence type="ECO:0000256" key="2">
    <source>
        <dbReference type="ARBA" id="ARBA00022448"/>
    </source>
</evidence>
<feature type="transmembrane region" description="Helical" evidence="7">
    <location>
        <begin position="295"/>
        <end position="316"/>
    </location>
</feature>
<evidence type="ECO:0000313" key="10">
    <source>
        <dbReference type="Proteomes" id="UP000294854"/>
    </source>
</evidence>
<evidence type="ECO:0000256" key="4">
    <source>
        <dbReference type="ARBA" id="ARBA00022692"/>
    </source>
</evidence>
<dbReference type="Gene3D" id="1.20.1720.10">
    <property type="entry name" value="Multidrug resistance protein D"/>
    <property type="match status" value="1"/>
</dbReference>
<feature type="transmembrane region" description="Helical" evidence="7">
    <location>
        <begin position="99"/>
        <end position="122"/>
    </location>
</feature>
<organism evidence="9 10">
    <name type="scientific">Secundilactobacillus malefermentans</name>
    <dbReference type="NCBI Taxonomy" id="176292"/>
    <lineage>
        <taxon>Bacteria</taxon>
        <taxon>Bacillati</taxon>
        <taxon>Bacillota</taxon>
        <taxon>Bacilli</taxon>
        <taxon>Lactobacillales</taxon>
        <taxon>Lactobacillaceae</taxon>
        <taxon>Secundilactobacillus</taxon>
    </lineage>
</organism>
<dbReference type="EMBL" id="PUFO01000068">
    <property type="protein sequence ID" value="TDG75179.1"/>
    <property type="molecule type" value="Genomic_DNA"/>
</dbReference>
<feature type="transmembrane region" description="Helical" evidence="7">
    <location>
        <begin position="194"/>
        <end position="214"/>
    </location>
</feature>
<keyword evidence="4 7" id="KW-0812">Transmembrane</keyword>
<keyword evidence="5 7" id="KW-1133">Transmembrane helix</keyword>
<feature type="transmembrane region" description="Helical" evidence="7">
    <location>
        <begin position="398"/>
        <end position="420"/>
    </location>
</feature>
<dbReference type="GO" id="GO:0005886">
    <property type="term" value="C:plasma membrane"/>
    <property type="evidence" value="ECO:0007669"/>
    <property type="project" value="UniProtKB-SubCell"/>
</dbReference>
<dbReference type="SUPFAM" id="SSF103473">
    <property type="entry name" value="MFS general substrate transporter"/>
    <property type="match status" value="1"/>
</dbReference>
<keyword evidence="6 7" id="KW-0472">Membrane</keyword>
<evidence type="ECO:0000256" key="7">
    <source>
        <dbReference type="SAM" id="Phobius"/>
    </source>
</evidence>
<protein>
    <recommendedName>
        <fullName evidence="8">Major facilitator superfamily (MFS) profile domain-containing protein</fullName>
    </recommendedName>
</protein>
<comment type="subcellular location">
    <subcellularLocation>
        <location evidence="1">Cell membrane</location>
        <topology evidence="1">Multi-pass membrane protein</topology>
    </subcellularLocation>
</comment>
<dbReference type="PANTHER" id="PTHR23501:SF191">
    <property type="entry name" value="VACUOLAR BASIC AMINO ACID TRANSPORTER 4"/>
    <property type="match status" value="1"/>
</dbReference>
<gene>
    <name evidence="9" type="ORF">C5L31_001056</name>
</gene>
<keyword evidence="3" id="KW-1003">Cell membrane</keyword>
<dbReference type="Pfam" id="PF07690">
    <property type="entry name" value="MFS_1"/>
    <property type="match status" value="1"/>
</dbReference>
<dbReference type="Proteomes" id="UP000294854">
    <property type="component" value="Unassembled WGS sequence"/>
</dbReference>
<feature type="transmembrane region" description="Helical" evidence="7">
    <location>
        <begin position="354"/>
        <end position="377"/>
    </location>
</feature>
<accession>A0A4R5NKH9</accession>
<feature type="transmembrane region" description="Helical" evidence="7">
    <location>
        <begin position="7"/>
        <end position="32"/>
    </location>
</feature>
<evidence type="ECO:0000259" key="8">
    <source>
        <dbReference type="PROSITE" id="PS50850"/>
    </source>
</evidence>
<keyword evidence="2" id="KW-0813">Transport</keyword>
<sequence>MEKKSNVVIVTIAVFVASFMSAIEGTIVSTAMPTIVGDLHGVSIMNWIFSIYLLTNAIATPIYGKLSDTIGRKKVLVFGLSVFIIGSTLSGLSESMGTLIMWRAVQGIGAGAIMPVTFTIIADIYPFEKRAKVLGFNGASWGIASIVAPLIGGFIVDQLTWHWIFFINVPIGIIVIALIIIFHHETFVPRKTKMDYQGSLWLSVTLLAIMYIFQMLSETTINWFMVVGTFVLAIITGYLFIRREKRVSYPIIPLELFKDRTFVTQNLVAALISGYLIGFDVYIPMWAQGIKGLPATIAGFALAPSSIMWMVGSFIAGKLLLSLTPKRVVMISLTIILIGSAIFALFPYSTGFGWFYLVAAICGTGFGITITTTTVTVQNEVSAKDIGIATSLNTLSRTLGQTLMVSVFGIVLNVTMAKGVNSHQSTSMSMMNKLINPKTATDLQEKLLPILRHILYQGIHYVFILGVCLILIAFVTNWFDRPEIKQDKLE</sequence>
<dbReference type="PANTHER" id="PTHR23501">
    <property type="entry name" value="MAJOR FACILITATOR SUPERFAMILY"/>
    <property type="match status" value="1"/>
</dbReference>
<keyword evidence="10" id="KW-1185">Reference proteome</keyword>
<dbReference type="FunFam" id="1.20.1720.10:FF:000004">
    <property type="entry name" value="EmrB/QacA family drug resistance transporter"/>
    <property type="match status" value="1"/>
</dbReference>
<feature type="domain" description="Major facilitator superfamily (MFS) profile" evidence="8">
    <location>
        <begin position="10"/>
        <end position="485"/>
    </location>
</feature>
<feature type="transmembrane region" description="Helical" evidence="7">
    <location>
        <begin position="458"/>
        <end position="479"/>
    </location>
</feature>
<feature type="transmembrane region" description="Helical" evidence="7">
    <location>
        <begin position="44"/>
        <end position="63"/>
    </location>
</feature>
<dbReference type="AlphaFoldDB" id="A0A4R5NKH9"/>
<feature type="transmembrane region" description="Helical" evidence="7">
    <location>
        <begin position="262"/>
        <end position="283"/>
    </location>
</feature>
<evidence type="ECO:0000313" key="9">
    <source>
        <dbReference type="EMBL" id="TDG75179.1"/>
    </source>
</evidence>
<feature type="transmembrane region" description="Helical" evidence="7">
    <location>
        <begin position="75"/>
        <end position="93"/>
    </location>
</feature>
<dbReference type="PROSITE" id="PS50850">
    <property type="entry name" value="MFS"/>
    <property type="match status" value="1"/>
</dbReference>
<evidence type="ECO:0000256" key="1">
    <source>
        <dbReference type="ARBA" id="ARBA00004651"/>
    </source>
</evidence>
<name>A0A4R5NKH9_9LACO</name>
<dbReference type="Gene3D" id="1.20.1250.20">
    <property type="entry name" value="MFS general substrate transporter like domains"/>
    <property type="match status" value="1"/>
</dbReference>
<feature type="transmembrane region" description="Helical" evidence="7">
    <location>
        <begin position="328"/>
        <end position="348"/>
    </location>
</feature>
<dbReference type="GO" id="GO:0022857">
    <property type="term" value="F:transmembrane transporter activity"/>
    <property type="evidence" value="ECO:0007669"/>
    <property type="project" value="InterPro"/>
</dbReference>
<comment type="caution">
    <text evidence="9">The sequence shown here is derived from an EMBL/GenBank/DDBJ whole genome shotgun (WGS) entry which is preliminary data.</text>
</comment>
<dbReference type="CDD" id="cd17502">
    <property type="entry name" value="MFS_Azr1_MDR_like"/>
    <property type="match status" value="1"/>
</dbReference>
<evidence type="ECO:0000256" key="6">
    <source>
        <dbReference type="ARBA" id="ARBA00023136"/>
    </source>
</evidence>
<feature type="transmembrane region" description="Helical" evidence="7">
    <location>
        <begin position="134"/>
        <end position="155"/>
    </location>
</feature>
<reference evidence="9 10" key="1">
    <citation type="journal article" date="2019" name="Appl. Microbiol. Biotechnol.">
        <title>Uncovering carbohydrate metabolism through a genotype-phenotype association study of 56 lactic acid bacteria genomes.</title>
        <authorList>
            <person name="Buron-Moles G."/>
            <person name="Chailyan A."/>
            <person name="Dolejs I."/>
            <person name="Forster J."/>
            <person name="Miks M.H."/>
        </authorList>
    </citation>
    <scope>NUCLEOTIDE SEQUENCE [LARGE SCALE GENOMIC DNA]</scope>
    <source>
        <strain evidence="9 10">ATCC 49373</strain>
    </source>
</reference>
<dbReference type="InterPro" id="IPR011701">
    <property type="entry name" value="MFS"/>
</dbReference>
<dbReference type="PRINTS" id="PR01036">
    <property type="entry name" value="TCRTETB"/>
</dbReference>
<dbReference type="InterPro" id="IPR036259">
    <property type="entry name" value="MFS_trans_sf"/>
</dbReference>
<dbReference type="InterPro" id="IPR020846">
    <property type="entry name" value="MFS_dom"/>
</dbReference>
<feature type="transmembrane region" description="Helical" evidence="7">
    <location>
        <begin position="220"/>
        <end position="241"/>
    </location>
</feature>
<evidence type="ECO:0000256" key="3">
    <source>
        <dbReference type="ARBA" id="ARBA00022475"/>
    </source>
</evidence>
<proteinExistence type="predicted"/>